<dbReference type="InterPro" id="IPR036069">
    <property type="entry name" value="DUF34/NIF3_sf"/>
</dbReference>
<evidence type="ECO:0008006" key="3">
    <source>
        <dbReference type="Google" id="ProtNLM"/>
    </source>
</evidence>
<evidence type="ECO:0000313" key="1">
    <source>
        <dbReference type="EMBL" id="MBP3983038.1"/>
    </source>
</evidence>
<dbReference type="Gene3D" id="3.30.70.120">
    <property type="match status" value="1"/>
</dbReference>
<accession>A0A940X2I6</accession>
<dbReference type="RefSeq" id="WP_210534908.1">
    <property type="nucleotide sequence ID" value="NZ_JAGKTC010000001.1"/>
</dbReference>
<gene>
    <name evidence="1" type="ORF">J5837_01265</name>
</gene>
<evidence type="ECO:0000313" key="2">
    <source>
        <dbReference type="Proteomes" id="UP000673447"/>
    </source>
</evidence>
<keyword evidence="2" id="KW-1185">Reference proteome</keyword>
<dbReference type="AlphaFoldDB" id="A0A940X2I6"/>
<organism evidence="1 2">
    <name type="scientific">Pseudoxanthomonas helianthi</name>
    <dbReference type="NCBI Taxonomy" id="1453541"/>
    <lineage>
        <taxon>Bacteria</taxon>
        <taxon>Pseudomonadati</taxon>
        <taxon>Pseudomonadota</taxon>
        <taxon>Gammaproteobacteria</taxon>
        <taxon>Lysobacterales</taxon>
        <taxon>Lysobacteraceae</taxon>
        <taxon>Pseudoxanthomonas</taxon>
    </lineage>
</organism>
<sequence length="114" mass="12861">MRLVPVYRITVFVPPAHLEGLQRGICAIDSLRQGDYEQGMWISAPGLEQFRPLPGAQPSQGRVGELEQVETVRLELCIPRDPARLQRLIEQGIRPHHPWDVPAIFVDESSFALP</sequence>
<protein>
    <recommendedName>
        <fullName evidence="3">NGG1p interacting factor NIF3</fullName>
    </recommendedName>
</protein>
<proteinExistence type="predicted"/>
<dbReference type="InterPro" id="IPR015867">
    <property type="entry name" value="N-reg_PII/ATP_PRibTrfase_C"/>
</dbReference>
<dbReference type="SUPFAM" id="SSF102705">
    <property type="entry name" value="NIF3 (NGG1p interacting factor 3)-like"/>
    <property type="match status" value="1"/>
</dbReference>
<name>A0A940X2I6_9GAMM</name>
<reference evidence="1" key="1">
    <citation type="journal article" date="2016" name="Int. J. Syst. Evol. Microbiol.">
        <title>Pseudoxanthomonas helianthi sp. nov., isolated from roots of Jerusalem artichoke (Helianthus tuberosus).</title>
        <authorList>
            <person name="Kittiwongwattana C."/>
            <person name="Thawai C."/>
        </authorList>
    </citation>
    <scope>NUCLEOTIDE SEQUENCE</scope>
    <source>
        <strain evidence="1">110414</strain>
    </source>
</reference>
<dbReference type="Proteomes" id="UP000673447">
    <property type="component" value="Unassembled WGS sequence"/>
</dbReference>
<dbReference type="EMBL" id="JAGKTC010000001">
    <property type="protein sequence ID" value="MBP3983038.1"/>
    <property type="molecule type" value="Genomic_DNA"/>
</dbReference>
<dbReference type="PANTHER" id="PTHR41774">
    <property type="match status" value="1"/>
</dbReference>
<comment type="caution">
    <text evidence="1">The sequence shown here is derived from an EMBL/GenBank/DDBJ whole genome shotgun (WGS) entry which is preliminary data.</text>
</comment>
<dbReference type="PANTHER" id="PTHR41774:SF1">
    <property type="entry name" value="NGG1P INTERACTING FACTOR NIF3"/>
    <property type="match status" value="1"/>
</dbReference>
<reference evidence="1" key="2">
    <citation type="submission" date="2021-03" db="EMBL/GenBank/DDBJ databases">
        <authorList>
            <person name="Cao W."/>
        </authorList>
    </citation>
    <scope>NUCLEOTIDE SEQUENCE</scope>
    <source>
        <strain evidence="1">110414</strain>
    </source>
</reference>